<dbReference type="EMBL" id="KL660214">
    <property type="protein sequence ID" value="KFA67279.1"/>
    <property type="molecule type" value="Genomic_DNA"/>
</dbReference>
<dbReference type="Proteomes" id="UP000028524">
    <property type="component" value="Unassembled WGS sequence"/>
</dbReference>
<evidence type="ECO:0000313" key="2">
    <source>
        <dbReference type="EMBL" id="KFA67279.1"/>
    </source>
</evidence>
<reference evidence="2 3" key="1">
    <citation type="journal article" date="2014" name="BMC Genomics">
        <title>Comparative genome sequencing reveals chemotype-specific gene clusters in the toxigenic black mold Stachybotrys.</title>
        <authorList>
            <person name="Semeiks J."/>
            <person name="Borek D."/>
            <person name="Otwinowski Z."/>
            <person name="Grishin N.V."/>
        </authorList>
    </citation>
    <scope>NUCLEOTIDE SEQUENCE [LARGE SCALE GENOMIC DNA]</scope>
    <source>
        <strain evidence="2 3">IBT 40285</strain>
    </source>
</reference>
<keyword evidence="3" id="KW-1185">Reference proteome</keyword>
<evidence type="ECO:0008006" key="4">
    <source>
        <dbReference type="Google" id="ProtNLM"/>
    </source>
</evidence>
<proteinExistence type="predicted"/>
<dbReference type="OrthoDB" id="2431486at2759"/>
<feature type="signal peptide" evidence="1">
    <location>
        <begin position="1"/>
        <end position="26"/>
    </location>
</feature>
<feature type="chain" id="PRO_5001779742" description="PiggyBac transposable element-derived protein domain-containing protein" evidence="1">
    <location>
        <begin position="27"/>
        <end position="65"/>
    </location>
</feature>
<accession>A0A084QTJ4</accession>
<protein>
    <recommendedName>
        <fullName evidence="4">PiggyBac transposable element-derived protein domain-containing protein</fullName>
    </recommendedName>
</protein>
<evidence type="ECO:0000256" key="1">
    <source>
        <dbReference type="SAM" id="SignalP"/>
    </source>
</evidence>
<name>A0A084QTJ4_STAC4</name>
<sequence>MKTQHRQRRDPARALAWSFMLKTAIANSFILQRDGQPAWKPYKILNSFIKKTISSWGRIYAYLAT</sequence>
<dbReference type="InParanoid" id="A0A084QTJ4"/>
<dbReference type="HOGENOM" id="CLU_2851210_0_0_1"/>
<evidence type="ECO:0000313" key="3">
    <source>
        <dbReference type="Proteomes" id="UP000028524"/>
    </source>
</evidence>
<keyword evidence="1" id="KW-0732">Signal</keyword>
<dbReference type="AlphaFoldDB" id="A0A084QTJ4"/>
<organism evidence="2 3">
    <name type="scientific">Stachybotrys chlorohalonatus (strain IBT 40285)</name>
    <dbReference type="NCBI Taxonomy" id="1283841"/>
    <lineage>
        <taxon>Eukaryota</taxon>
        <taxon>Fungi</taxon>
        <taxon>Dikarya</taxon>
        <taxon>Ascomycota</taxon>
        <taxon>Pezizomycotina</taxon>
        <taxon>Sordariomycetes</taxon>
        <taxon>Hypocreomycetidae</taxon>
        <taxon>Hypocreales</taxon>
        <taxon>Stachybotryaceae</taxon>
        <taxon>Stachybotrys</taxon>
    </lineage>
</organism>
<gene>
    <name evidence="2" type="ORF">S40285_08642</name>
</gene>